<sequence length="263" mass="28694">MNHNNIYTALSGILLSMLALPTLAAGITELKVEGDIAVFKTSDAKAHTLPNCVATSHKPYWAISLTSDAGKAAYSSLITAISAKASVHVATKQGCLSGTTYEEAKSITITGLTVSANKVRFAGFVPSVPADFTRVYLNGQTQNQSPLSAMNRICRASFPGARAMLWDDFRALGDQYPENTDYVWVFDAIEHVSVAESRHDRGTYLRQQVIYKNGQIESSSDNIDMIQTCTQYQTTSRGFGTVLKNRDFQSYSCSNRASIACVY</sequence>
<name>A0A0U3I9G6_9GAMM</name>
<reference evidence="2 3" key="1">
    <citation type="submission" date="2015-12" db="EMBL/GenBank/DDBJ databases">
        <title>Complete genome sequence of Pseudoalteromonas rubra SCSIO 6842, harboring a conjugative plasmid.</title>
        <authorList>
            <person name="Li B."/>
            <person name="Wang X."/>
        </authorList>
    </citation>
    <scope>NUCLEOTIDE SEQUENCE [LARGE SCALE GENOMIC DNA]</scope>
    <source>
        <strain evidence="2 3">SCSIO 6842</strain>
    </source>
</reference>
<evidence type="ECO:0000313" key="3">
    <source>
        <dbReference type="Proteomes" id="UP000069015"/>
    </source>
</evidence>
<keyword evidence="1" id="KW-0732">Signal</keyword>
<gene>
    <name evidence="2" type="ORF">AT705_18110</name>
</gene>
<dbReference type="KEGG" id="prr:AT705_18110"/>
<accession>A0A0U3I9G6</accession>
<protein>
    <submittedName>
        <fullName evidence="2">Uncharacterized protein</fullName>
    </submittedName>
</protein>
<evidence type="ECO:0000313" key="2">
    <source>
        <dbReference type="EMBL" id="ALU44687.1"/>
    </source>
</evidence>
<dbReference type="Proteomes" id="UP000069015">
    <property type="component" value="Chromosome 1"/>
</dbReference>
<dbReference type="EMBL" id="CP013611">
    <property type="protein sequence ID" value="ALU44687.1"/>
    <property type="molecule type" value="Genomic_DNA"/>
</dbReference>
<evidence type="ECO:0000256" key="1">
    <source>
        <dbReference type="SAM" id="SignalP"/>
    </source>
</evidence>
<organism evidence="2 3">
    <name type="scientific">Pseudoalteromonas rubra</name>
    <dbReference type="NCBI Taxonomy" id="43658"/>
    <lineage>
        <taxon>Bacteria</taxon>
        <taxon>Pseudomonadati</taxon>
        <taxon>Pseudomonadota</taxon>
        <taxon>Gammaproteobacteria</taxon>
        <taxon>Alteromonadales</taxon>
        <taxon>Pseudoalteromonadaceae</taxon>
        <taxon>Pseudoalteromonas</taxon>
    </lineage>
</organism>
<dbReference type="RefSeq" id="WP_058797658.1">
    <property type="nucleotide sequence ID" value="NZ_CP013611.1"/>
</dbReference>
<dbReference type="AlphaFoldDB" id="A0A0U3I9G6"/>
<proteinExistence type="predicted"/>
<feature type="chain" id="PRO_5006839876" evidence="1">
    <location>
        <begin position="25"/>
        <end position="263"/>
    </location>
</feature>
<feature type="signal peptide" evidence="1">
    <location>
        <begin position="1"/>
        <end position="24"/>
    </location>
</feature>